<keyword evidence="2" id="KW-1185">Reference proteome</keyword>
<dbReference type="AlphaFoldDB" id="A0AA37WTT1"/>
<dbReference type="RefSeq" id="WP_238194254.1">
    <property type="nucleotide sequence ID" value="NZ_BPQZ01000001.1"/>
</dbReference>
<organism evidence="1 2">
    <name type="scientific">Methylobacterium tardum</name>
    <dbReference type="NCBI Taxonomy" id="374432"/>
    <lineage>
        <taxon>Bacteria</taxon>
        <taxon>Pseudomonadati</taxon>
        <taxon>Pseudomonadota</taxon>
        <taxon>Alphaproteobacteria</taxon>
        <taxon>Hyphomicrobiales</taxon>
        <taxon>Methylobacteriaceae</taxon>
        <taxon>Methylobacterium</taxon>
    </lineage>
</organism>
<gene>
    <name evidence="1" type="ORF">GCM10007890_33500</name>
</gene>
<evidence type="ECO:0000313" key="1">
    <source>
        <dbReference type="EMBL" id="GLS71337.1"/>
    </source>
</evidence>
<proteinExistence type="predicted"/>
<dbReference type="Proteomes" id="UP001157440">
    <property type="component" value="Unassembled WGS sequence"/>
</dbReference>
<comment type="caution">
    <text evidence="1">The sequence shown here is derived from an EMBL/GenBank/DDBJ whole genome shotgun (WGS) entry which is preliminary data.</text>
</comment>
<sequence>MRDYGIDELELLHRVTGVCRAPGGGAWTAAYDESVMYPEPVEGGVYAVIEDGSQGCPRFAVMRDGRLVPLRETEVMDIVDPAGIATRRAATDAYSYREREWKGPAEVGFTRTAAGGRVVTHSTSTRHFWRQARPEEVAAWDAEHGAPAP</sequence>
<dbReference type="EMBL" id="BSPL01000017">
    <property type="protein sequence ID" value="GLS71337.1"/>
    <property type="molecule type" value="Genomic_DNA"/>
</dbReference>
<protein>
    <submittedName>
        <fullName evidence="1">Uncharacterized protein</fullName>
    </submittedName>
</protein>
<accession>A0AA37WTT1</accession>
<reference evidence="2" key="1">
    <citation type="journal article" date="2019" name="Int. J. Syst. Evol. Microbiol.">
        <title>The Global Catalogue of Microorganisms (GCM) 10K type strain sequencing project: providing services to taxonomists for standard genome sequencing and annotation.</title>
        <authorList>
            <consortium name="The Broad Institute Genomics Platform"/>
            <consortium name="The Broad Institute Genome Sequencing Center for Infectious Disease"/>
            <person name="Wu L."/>
            <person name="Ma J."/>
        </authorList>
    </citation>
    <scope>NUCLEOTIDE SEQUENCE [LARGE SCALE GENOMIC DNA]</scope>
    <source>
        <strain evidence="2">NBRC 103632</strain>
    </source>
</reference>
<evidence type="ECO:0000313" key="2">
    <source>
        <dbReference type="Proteomes" id="UP001157440"/>
    </source>
</evidence>
<name>A0AA37WTT1_9HYPH</name>